<name>E2BDM1_HARSA</name>
<feature type="non-terminal residue" evidence="6">
    <location>
        <position position="1"/>
    </location>
</feature>
<comment type="similarity">
    <text evidence="1">Belongs to the peptidase C14A family.</text>
</comment>
<dbReference type="GO" id="GO:0006508">
    <property type="term" value="P:proteolysis"/>
    <property type="evidence" value="ECO:0007669"/>
    <property type="project" value="UniProtKB-KW"/>
</dbReference>
<dbReference type="InterPro" id="IPR002398">
    <property type="entry name" value="Pept_C14"/>
</dbReference>
<dbReference type="STRING" id="610380.E2BDM1"/>
<dbReference type="PANTHER" id="PTHR47901:SF8">
    <property type="entry name" value="CASPASE-3"/>
    <property type="match status" value="1"/>
</dbReference>
<evidence type="ECO:0000259" key="5">
    <source>
        <dbReference type="PROSITE" id="PS50208"/>
    </source>
</evidence>
<evidence type="ECO:0000256" key="2">
    <source>
        <dbReference type="ARBA" id="ARBA00022670"/>
    </source>
</evidence>
<dbReference type="InterPro" id="IPR011600">
    <property type="entry name" value="Pept_C14_caspase"/>
</dbReference>
<sequence length="202" mass="22981">LKIDLHKATEFLDDGGNDIISRYPMRSNPRGLVLLITNIDYNLSKEKPRLSAQHDETNLKELFEQMGFKVIAKRDLTGKDIKEAVKEFSRSSDLVKVDSCFVIISSHGTEDEKHHTEIQGVDSGRGDYEKVLCTEILDYFSVDACPQLSGKPKIFVFQLCRYVTTILYSCLIDIISFSDSIQFISCYSYCFSLPRPCVCLEL</sequence>
<evidence type="ECO:0000256" key="1">
    <source>
        <dbReference type="ARBA" id="ARBA00010134"/>
    </source>
</evidence>
<gene>
    <name evidence="6" type="ORF">EAI_11271</name>
</gene>
<keyword evidence="7" id="KW-1185">Reference proteome</keyword>
<dbReference type="OrthoDB" id="6097640at2759"/>
<dbReference type="InterPro" id="IPR001309">
    <property type="entry name" value="Pept_C14_p20"/>
</dbReference>
<evidence type="ECO:0000256" key="3">
    <source>
        <dbReference type="ARBA" id="ARBA00022703"/>
    </source>
</evidence>
<dbReference type="AlphaFoldDB" id="E2BDM1"/>
<keyword evidence="3" id="KW-0053">Apoptosis</keyword>
<dbReference type="SMART" id="SM00115">
    <property type="entry name" value="CASc"/>
    <property type="match status" value="1"/>
</dbReference>
<dbReference type="PANTHER" id="PTHR47901">
    <property type="entry name" value="CASPASE RECRUITMENT DOMAIN-CONTAINING PROTEIN 18"/>
    <property type="match status" value="1"/>
</dbReference>
<dbReference type="InterPro" id="IPR029030">
    <property type="entry name" value="Caspase-like_dom_sf"/>
</dbReference>
<dbReference type="GO" id="GO:0004197">
    <property type="term" value="F:cysteine-type endopeptidase activity"/>
    <property type="evidence" value="ECO:0007669"/>
    <property type="project" value="InterPro"/>
</dbReference>
<evidence type="ECO:0000313" key="7">
    <source>
        <dbReference type="Proteomes" id="UP000008237"/>
    </source>
</evidence>
<feature type="domain" description="Caspase family p20" evidence="5">
    <location>
        <begin position="29"/>
        <end position="161"/>
    </location>
</feature>
<dbReference type="Proteomes" id="UP000008237">
    <property type="component" value="Unassembled WGS sequence"/>
</dbReference>
<dbReference type="SUPFAM" id="SSF52129">
    <property type="entry name" value="Caspase-like"/>
    <property type="match status" value="1"/>
</dbReference>
<dbReference type="InterPro" id="IPR015917">
    <property type="entry name" value="Pept_C14A"/>
</dbReference>
<dbReference type="EMBL" id="GL447678">
    <property type="protein sequence ID" value="EFN86183.1"/>
    <property type="molecule type" value="Genomic_DNA"/>
</dbReference>
<dbReference type="GO" id="GO:0006915">
    <property type="term" value="P:apoptotic process"/>
    <property type="evidence" value="ECO:0007669"/>
    <property type="project" value="UniProtKB-KW"/>
</dbReference>
<dbReference type="Gene3D" id="3.40.50.1460">
    <property type="match status" value="1"/>
</dbReference>
<dbReference type="Pfam" id="PF00656">
    <property type="entry name" value="Peptidase_C14"/>
    <property type="match status" value="1"/>
</dbReference>
<proteinExistence type="inferred from homology"/>
<keyword evidence="4" id="KW-0378">Hydrolase</keyword>
<dbReference type="PRINTS" id="PR00376">
    <property type="entry name" value="IL1BCENZYME"/>
</dbReference>
<dbReference type="PROSITE" id="PS50208">
    <property type="entry name" value="CASPASE_P20"/>
    <property type="match status" value="1"/>
</dbReference>
<accession>E2BDM1</accession>
<reference evidence="6 7" key="1">
    <citation type="journal article" date="2010" name="Science">
        <title>Genomic comparison of the ants Camponotus floridanus and Harpegnathos saltator.</title>
        <authorList>
            <person name="Bonasio R."/>
            <person name="Zhang G."/>
            <person name="Ye C."/>
            <person name="Mutti N.S."/>
            <person name="Fang X."/>
            <person name="Qin N."/>
            <person name="Donahue G."/>
            <person name="Yang P."/>
            <person name="Li Q."/>
            <person name="Li C."/>
            <person name="Zhang P."/>
            <person name="Huang Z."/>
            <person name="Berger S.L."/>
            <person name="Reinberg D."/>
            <person name="Wang J."/>
            <person name="Liebig J."/>
        </authorList>
    </citation>
    <scope>NUCLEOTIDE SEQUENCE [LARGE SCALE GENOMIC DNA]</scope>
    <source>
        <strain evidence="6 7">R22 G/1</strain>
    </source>
</reference>
<keyword evidence="2" id="KW-0645">Protease</keyword>
<evidence type="ECO:0000313" key="6">
    <source>
        <dbReference type="EMBL" id="EFN86183.1"/>
    </source>
</evidence>
<dbReference type="InParanoid" id="E2BDM1"/>
<protein>
    <submittedName>
        <fullName evidence="6">Caspase-2</fullName>
    </submittedName>
</protein>
<evidence type="ECO:0000256" key="4">
    <source>
        <dbReference type="ARBA" id="ARBA00022801"/>
    </source>
</evidence>
<organism evidence="7">
    <name type="scientific">Harpegnathos saltator</name>
    <name type="common">Jerdon's jumping ant</name>
    <dbReference type="NCBI Taxonomy" id="610380"/>
    <lineage>
        <taxon>Eukaryota</taxon>
        <taxon>Metazoa</taxon>
        <taxon>Ecdysozoa</taxon>
        <taxon>Arthropoda</taxon>
        <taxon>Hexapoda</taxon>
        <taxon>Insecta</taxon>
        <taxon>Pterygota</taxon>
        <taxon>Neoptera</taxon>
        <taxon>Endopterygota</taxon>
        <taxon>Hymenoptera</taxon>
        <taxon>Apocrita</taxon>
        <taxon>Aculeata</taxon>
        <taxon>Formicoidea</taxon>
        <taxon>Formicidae</taxon>
        <taxon>Ponerinae</taxon>
        <taxon>Ponerini</taxon>
        <taxon>Harpegnathos</taxon>
    </lineage>
</organism>